<dbReference type="GO" id="GO:0005509">
    <property type="term" value="F:calcium ion binding"/>
    <property type="evidence" value="ECO:0007669"/>
    <property type="project" value="UniProtKB-UniRule"/>
</dbReference>
<dbReference type="PROSITE" id="PS50268">
    <property type="entry name" value="CADHERIN_2"/>
    <property type="match status" value="6"/>
</dbReference>
<feature type="transmembrane region" description="Helical" evidence="11">
    <location>
        <begin position="819"/>
        <end position="844"/>
    </location>
</feature>
<dbReference type="CDD" id="cd11304">
    <property type="entry name" value="Cadherin_repeat"/>
    <property type="match status" value="6"/>
</dbReference>
<keyword evidence="9" id="KW-0325">Glycoprotein</keyword>
<feature type="signal peptide" evidence="12">
    <location>
        <begin position="1"/>
        <end position="16"/>
    </location>
</feature>
<feature type="domain" description="Cadherin" evidence="13">
    <location>
        <begin position="366"/>
        <end position="471"/>
    </location>
</feature>
<dbReference type="Proteomes" id="UP000663824">
    <property type="component" value="Unassembled WGS sequence"/>
</dbReference>
<dbReference type="FunFam" id="2.60.40.60:FF:000020">
    <property type="entry name" value="Dachsous cadherin-related 1b"/>
    <property type="match status" value="2"/>
</dbReference>
<keyword evidence="6 10" id="KW-0106">Calcium</keyword>
<keyword evidence="4 12" id="KW-0732">Signal</keyword>
<accession>A0A816AFJ2</accession>
<dbReference type="PROSITE" id="PS00232">
    <property type="entry name" value="CADHERIN_1"/>
    <property type="match status" value="2"/>
</dbReference>
<evidence type="ECO:0000256" key="11">
    <source>
        <dbReference type="SAM" id="Phobius"/>
    </source>
</evidence>
<evidence type="ECO:0000256" key="2">
    <source>
        <dbReference type="ARBA" id="ARBA00022475"/>
    </source>
</evidence>
<dbReference type="EMBL" id="CAJNRE010016585">
    <property type="protein sequence ID" value="CAF2147134.1"/>
    <property type="molecule type" value="Genomic_DNA"/>
</dbReference>
<dbReference type="FunFam" id="2.60.40.60:FF:000007">
    <property type="entry name" value="Protocadherin alpha 2"/>
    <property type="match status" value="1"/>
</dbReference>
<dbReference type="InterPro" id="IPR002126">
    <property type="entry name" value="Cadherin-like_dom"/>
</dbReference>
<feature type="domain" description="Cadherin" evidence="13">
    <location>
        <begin position="16"/>
        <end position="128"/>
    </location>
</feature>
<dbReference type="PANTHER" id="PTHR24026:SF126">
    <property type="entry name" value="PROTOCADHERIN FAT 4"/>
    <property type="match status" value="1"/>
</dbReference>
<keyword evidence="3 11" id="KW-0812">Transmembrane</keyword>
<protein>
    <recommendedName>
        <fullName evidence="13">Cadherin domain-containing protein</fullName>
    </recommendedName>
</protein>
<evidence type="ECO:0000313" key="14">
    <source>
        <dbReference type="EMBL" id="CAF1597019.1"/>
    </source>
</evidence>
<evidence type="ECO:0000256" key="12">
    <source>
        <dbReference type="SAM" id="SignalP"/>
    </source>
</evidence>
<feature type="domain" description="Cadherin" evidence="13">
    <location>
        <begin position="577"/>
        <end position="684"/>
    </location>
</feature>
<evidence type="ECO:0000313" key="15">
    <source>
        <dbReference type="EMBL" id="CAF2147134.1"/>
    </source>
</evidence>
<dbReference type="Pfam" id="PF00028">
    <property type="entry name" value="Cadherin"/>
    <property type="match status" value="4"/>
</dbReference>
<evidence type="ECO:0000256" key="10">
    <source>
        <dbReference type="PROSITE-ProRule" id="PRU00043"/>
    </source>
</evidence>
<dbReference type="AlphaFoldDB" id="A0A816AFJ2"/>
<feature type="domain" description="Cadherin" evidence="13">
    <location>
        <begin position="243"/>
        <end position="355"/>
    </location>
</feature>
<evidence type="ECO:0000256" key="7">
    <source>
        <dbReference type="ARBA" id="ARBA00022989"/>
    </source>
</evidence>
<evidence type="ECO:0000313" key="16">
    <source>
        <dbReference type="Proteomes" id="UP000663855"/>
    </source>
</evidence>
<evidence type="ECO:0000256" key="4">
    <source>
        <dbReference type="ARBA" id="ARBA00022729"/>
    </source>
</evidence>
<feature type="domain" description="Cadherin" evidence="13">
    <location>
        <begin position="129"/>
        <end position="242"/>
    </location>
</feature>
<evidence type="ECO:0000256" key="9">
    <source>
        <dbReference type="ARBA" id="ARBA00023180"/>
    </source>
</evidence>
<dbReference type="Proteomes" id="UP000663855">
    <property type="component" value="Unassembled WGS sequence"/>
</dbReference>
<evidence type="ECO:0000256" key="5">
    <source>
        <dbReference type="ARBA" id="ARBA00022737"/>
    </source>
</evidence>
<dbReference type="InterPro" id="IPR015919">
    <property type="entry name" value="Cadherin-like_sf"/>
</dbReference>
<evidence type="ECO:0000256" key="3">
    <source>
        <dbReference type="ARBA" id="ARBA00022692"/>
    </source>
</evidence>
<sequence>MFRILFFFTTFYFVFTLPKESIHIVEDLPIGTSIFTFSTDGCNTVRTAGTYRFVDSQKNSNDFFLIDPYTGRVTTKKLIDRDDFCLRRMCSCSKCEITLEVLCVNMGKIFFNDLSIVVDDRNDHSPQFSKSSITIDVLENVPIGYLIPIDIAIDLDYGNNSIQGYNLFEDNSTNKIINAFQIEYSKKNDLLALRLNKTLDRELYHSLEYIIQAFDGGQPQALIGRLNIYINILDVNDMSPVFDRSEINVLISESTPISSFIGRVHAFDGDTGLNGLVYYTIVSSDPPANGTFILSKETGEMHLGRSLDYEKEKSYRIKIKAQDNGPQQVSIPAFAMIHIDIQDENDNYPMISPSFNDDRISGVEHVLNSSVIKVRENLSNGTFLGHISISDLDHGNNGRVSWSIESNGSISVKKLFNNEAFLIFTACKFDREKQSKYDVHLTAHDYGIVPLSSTFNFTLIIMDENDNPPKFDKEIYSIDIIETIPLNSILIHFHATDPDEENTLNSQIEYRLYNQTIFSLDSTTGELRLTGKLDREEKSSYEFDVIAFDHGQAQPLSTTVHCIIRLIDINDNYPIFDLSTYLFEIPETWSSLSPIGHVHATDADEYYGELTYELVQNETLMNTEWPFELTSNGTLYLKRASAGIDYEHRSIYQFSILAIDNNHLNTSVPVIVRILNRNDFCPELVSNSTALFFNTDLWFNNSYGKYNHYYLELFDGDNDTCSIDLLNFSDMFKIEFIKRNLYLLYATVLPEREYYILKFRIQDLTNETFDRSCVRFTQLVLTIGTNETNETIAIDSARDYLEAIRLMSRRSYSHFNLTVFNIIFVFVFLSIAIIIGVILIKLIYLSSHSCYQRKGRKHRKNTHTLYRLQGPTETQLPLLDNGSGEHSLTSSLNIPGNRKSTMNRNLHYSIDNDEQQQRLLCQLNSKPISIMKKSNEFKTFTLKSTNNPYDIISDMPYSGISPSSSTSYPHMRDSGYETTSSNLDRQRFLSPASPSDISLSTDDQLINVTHFSSSIPIQHDLSLSSSNTISRTLKTFAHMPTANITGNESFSSSTMTTARLAEQEVIEV</sequence>
<proteinExistence type="predicted"/>
<comment type="caution">
    <text evidence="14">The sequence shown here is derived from an EMBL/GenBank/DDBJ whole genome shotgun (WGS) entry which is preliminary data.</text>
</comment>
<reference evidence="14" key="1">
    <citation type="submission" date="2021-02" db="EMBL/GenBank/DDBJ databases">
        <authorList>
            <person name="Nowell W R."/>
        </authorList>
    </citation>
    <scope>NUCLEOTIDE SEQUENCE</scope>
</reference>
<keyword evidence="8 11" id="KW-0472">Membrane</keyword>
<name>A0A816AFJ2_9BILA</name>
<dbReference type="Gene3D" id="2.60.40.60">
    <property type="entry name" value="Cadherins"/>
    <property type="match status" value="6"/>
</dbReference>
<dbReference type="GO" id="GO:0005886">
    <property type="term" value="C:plasma membrane"/>
    <property type="evidence" value="ECO:0007669"/>
    <property type="project" value="UniProtKB-SubCell"/>
</dbReference>
<dbReference type="InterPro" id="IPR020894">
    <property type="entry name" value="Cadherin_CS"/>
</dbReference>
<dbReference type="EMBL" id="CAJNOV010016883">
    <property type="protein sequence ID" value="CAF1597019.1"/>
    <property type="molecule type" value="Genomic_DNA"/>
</dbReference>
<dbReference type="SMART" id="SM00112">
    <property type="entry name" value="CA"/>
    <property type="match status" value="6"/>
</dbReference>
<dbReference type="SUPFAM" id="SSF49313">
    <property type="entry name" value="Cadherin-like"/>
    <property type="match status" value="6"/>
</dbReference>
<dbReference type="PRINTS" id="PR00205">
    <property type="entry name" value="CADHERIN"/>
</dbReference>
<dbReference type="GO" id="GO:0007156">
    <property type="term" value="P:homophilic cell adhesion via plasma membrane adhesion molecules"/>
    <property type="evidence" value="ECO:0007669"/>
    <property type="project" value="InterPro"/>
</dbReference>
<keyword evidence="7 11" id="KW-1133">Transmembrane helix</keyword>
<evidence type="ECO:0000256" key="1">
    <source>
        <dbReference type="ARBA" id="ARBA00004251"/>
    </source>
</evidence>
<evidence type="ECO:0000259" key="13">
    <source>
        <dbReference type="PROSITE" id="PS50268"/>
    </source>
</evidence>
<feature type="chain" id="PRO_5036229527" description="Cadherin domain-containing protein" evidence="12">
    <location>
        <begin position="17"/>
        <end position="1068"/>
    </location>
</feature>
<organism evidence="14 16">
    <name type="scientific">Rotaria magnacalcarata</name>
    <dbReference type="NCBI Taxonomy" id="392030"/>
    <lineage>
        <taxon>Eukaryota</taxon>
        <taxon>Metazoa</taxon>
        <taxon>Spiralia</taxon>
        <taxon>Gnathifera</taxon>
        <taxon>Rotifera</taxon>
        <taxon>Eurotatoria</taxon>
        <taxon>Bdelloidea</taxon>
        <taxon>Philodinida</taxon>
        <taxon>Philodinidae</taxon>
        <taxon>Rotaria</taxon>
    </lineage>
</organism>
<evidence type="ECO:0000256" key="6">
    <source>
        <dbReference type="ARBA" id="ARBA00022837"/>
    </source>
</evidence>
<keyword evidence="5" id="KW-0677">Repeat</keyword>
<comment type="subcellular location">
    <subcellularLocation>
        <location evidence="1">Cell membrane</location>
        <topology evidence="1">Single-pass type I membrane protein</topology>
    </subcellularLocation>
</comment>
<evidence type="ECO:0000256" key="8">
    <source>
        <dbReference type="ARBA" id="ARBA00023136"/>
    </source>
</evidence>
<gene>
    <name evidence="14" type="ORF">CJN711_LOCUS34705</name>
    <name evidence="15" type="ORF">MBJ925_LOCUS30596</name>
</gene>
<keyword evidence="2" id="KW-1003">Cell membrane</keyword>
<feature type="domain" description="Cadherin" evidence="13">
    <location>
        <begin position="472"/>
        <end position="576"/>
    </location>
</feature>
<dbReference type="PANTHER" id="PTHR24026">
    <property type="entry name" value="FAT ATYPICAL CADHERIN-RELATED"/>
    <property type="match status" value="1"/>
</dbReference>